<evidence type="ECO:0008006" key="11">
    <source>
        <dbReference type="Google" id="ProtNLM"/>
    </source>
</evidence>
<evidence type="ECO:0000256" key="3">
    <source>
        <dbReference type="ARBA" id="ARBA00022771"/>
    </source>
</evidence>
<dbReference type="GO" id="GO:0008270">
    <property type="term" value="F:zinc ion binding"/>
    <property type="evidence" value="ECO:0007669"/>
    <property type="project" value="UniProtKB-KW"/>
</dbReference>
<feature type="compositionally biased region" description="Polar residues" evidence="6">
    <location>
        <begin position="117"/>
        <end position="129"/>
    </location>
</feature>
<comment type="subcellular location">
    <subcellularLocation>
        <location evidence="1">Nucleus</location>
    </subcellularLocation>
</comment>
<keyword evidence="5" id="KW-0539">Nucleus</keyword>
<dbReference type="KEGG" id="aqu:100635139"/>
<accession>A0A1X7VI88</accession>
<gene>
    <name evidence="9" type="primary">100635139</name>
</gene>
<evidence type="ECO:0000259" key="8">
    <source>
        <dbReference type="Pfam" id="PF14768"/>
    </source>
</evidence>
<dbReference type="PANTHER" id="PTHR31742">
    <property type="entry name" value="RPA-INTERACTING PROTEIN RPAIN"/>
    <property type="match status" value="1"/>
</dbReference>
<dbReference type="Pfam" id="PF14768">
    <property type="entry name" value="RPA_interact_C"/>
    <property type="match status" value="1"/>
</dbReference>
<keyword evidence="4" id="KW-0862">Zinc</keyword>
<dbReference type="GO" id="GO:0006606">
    <property type="term" value="P:protein import into nucleus"/>
    <property type="evidence" value="ECO:0007669"/>
    <property type="project" value="TreeGrafter"/>
</dbReference>
<sequence length="259" mass="29734">MATSSTPPSSKDRKQLNARKALYKNEGKRTEWKETYRQRCSERLRRNREAVVDSRRIGSSVDGSGVLDAVYEAMQEEWDNFRKEAELPPLLIRGAKRQRSSSFNEDPIGENLMYTPERSTANSQWTSPDSESHTHSPDIDIILMIMEDITEELLKEEQERLAAQYEESTTSALVSFDSDPIICPICLRDVLTQDYEFIRCSCGLSINTAQDGITLEYVRLQLREASLQHSQCCSSPPQFSYQEFLLMSCKDCDFLYIIV</sequence>
<dbReference type="PANTHER" id="PTHR31742:SF1">
    <property type="entry name" value="RPA-INTERACTING PROTEIN"/>
    <property type="match status" value="1"/>
</dbReference>
<dbReference type="InterPro" id="IPR028159">
    <property type="entry name" value="RPA_interact_C_dom"/>
</dbReference>
<dbReference type="AlphaFoldDB" id="A0A1X7VI88"/>
<dbReference type="EnsemblMetazoa" id="Aqu2.1.39756_001">
    <property type="protein sequence ID" value="Aqu2.1.39756_001"/>
    <property type="gene ID" value="Aqu2.1.39756"/>
</dbReference>
<reference evidence="9" key="2">
    <citation type="submission" date="2017-05" db="UniProtKB">
        <authorList>
            <consortium name="EnsemblMetazoa"/>
        </authorList>
    </citation>
    <scope>IDENTIFICATION</scope>
</reference>
<evidence type="ECO:0000313" key="9">
    <source>
        <dbReference type="EnsemblMetazoa" id="Aqu2.1.39756_001"/>
    </source>
</evidence>
<evidence type="ECO:0000256" key="5">
    <source>
        <dbReference type="ARBA" id="ARBA00023242"/>
    </source>
</evidence>
<feature type="domain" description="RPA-interacting protein C-terminal" evidence="8">
    <location>
        <begin position="182"/>
        <end position="256"/>
    </location>
</feature>
<dbReference type="STRING" id="400682.A0A1X7VI88"/>
<evidence type="ECO:0000256" key="4">
    <source>
        <dbReference type="ARBA" id="ARBA00022833"/>
    </source>
</evidence>
<evidence type="ECO:0000256" key="1">
    <source>
        <dbReference type="ARBA" id="ARBA00004123"/>
    </source>
</evidence>
<dbReference type="eggNOG" id="ENOG502R0QT">
    <property type="taxonomic scope" value="Eukaryota"/>
</dbReference>
<proteinExistence type="predicted"/>
<organism evidence="9">
    <name type="scientific">Amphimedon queenslandica</name>
    <name type="common">Sponge</name>
    <dbReference type="NCBI Taxonomy" id="400682"/>
    <lineage>
        <taxon>Eukaryota</taxon>
        <taxon>Metazoa</taxon>
        <taxon>Porifera</taxon>
        <taxon>Demospongiae</taxon>
        <taxon>Heteroscleromorpha</taxon>
        <taxon>Haplosclerida</taxon>
        <taxon>Niphatidae</taxon>
        <taxon>Amphimedon</taxon>
    </lineage>
</organism>
<feature type="domain" description="RPA-interacting protein N-terminal" evidence="7">
    <location>
        <begin position="18"/>
        <end position="58"/>
    </location>
</feature>
<dbReference type="GO" id="GO:0005634">
    <property type="term" value="C:nucleus"/>
    <property type="evidence" value="ECO:0007669"/>
    <property type="project" value="UniProtKB-SubCell"/>
</dbReference>
<keyword evidence="3" id="KW-0863">Zinc-finger</keyword>
<evidence type="ECO:0000259" key="7">
    <source>
        <dbReference type="Pfam" id="PF14766"/>
    </source>
</evidence>
<dbReference type="InterPro" id="IPR028156">
    <property type="entry name" value="RIP"/>
</dbReference>
<feature type="region of interest" description="Disordered" evidence="6">
    <location>
        <begin position="101"/>
        <end position="135"/>
    </location>
</feature>
<evidence type="ECO:0000256" key="6">
    <source>
        <dbReference type="SAM" id="MobiDB-lite"/>
    </source>
</evidence>
<evidence type="ECO:0000256" key="2">
    <source>
        <dbReference type="ARBA" id="ARBA00022723"/>
    </source>
</evidence>
<dbReference type="OrthoDB" id="435311at2759"/>
<dbReference type="InterPro" id="IPR028158">
    <property type="entry name" value="RPA_interact_N_dom"/>
</dbReference>
<name>A0A1X7VI88_AMPQE</name>
<keyword evidence="2" id="KW-0479">Metal-binding</keyword>
<evidence type="ECO:0000313" key="10">
    <source>
        <dbReference type="Proteomes" id="UP000007879"/>
    </source>
</evidence>
<dbReference type="Proteomes" id="UP000007879">
    <property type="component" value="Unassembled WGS sequence"/>
</dbReference>
<dbReference type="InParanoid" id="A0A1X7VI88"/>
<protein>
    <recommendedName>
        <fullName evidence="11">RPA-interacting protein C-terminal domain-containing protein</fullName>
    </recommendedName>
</protein>
<dbReference type="Pfam" id="PF14766">
    <property type="entry name" value="RPA_interact_N"/>
    <property type="match status" value="1"/>
</dbReference>
<reference evidence="10" key="1">
    <citation type="journal article" date="2010" name="Nature">
        <title>The Amphimedon queenslandica genome and the evolution of animal complexity.</title>
        <authorList>
            <person name="Srivastava M."/>
            <person name="Simakov O."/>
            <person name="Chapman J."/>
            <person name="Fahey B."/>
            <person name="Gauthier M.E."/>
            <person name="Mitros T."/>
            <person name="Richards G.S."/>
            <person name="Conaco C."/>
            <person name="Dacre M."/>
            <person name="Hellsten U."/>
            <person name="Larroux C."/>
            <person name="Putnam N.H."/>
            <person name="Stanke M."/>
            <person name="Adamska M."/>
            <person name="Darling A."/>
            <person name="Degnan S.M."/>
            <person name="Oakley T.H."/>
            <person name="Plachetzki D.C."/>
            <person name="Zhai Y."/>
            <person name="Adamski M."/>
            <person name="Calcino A."/>
            <person name="Cummins S.F."/>
            <person name="Goodstein D.M."/>
            <person name="Harris C."/>
            <person name="Jackson D.J."/>
            <person name="Leys S.P."/>
            <person name="Shu S."/>
            <person name="Woodcroft B.J."/>
            <person name="Vervoort M."/>
            <person name="Kosik K.S."/>
            <person name="Manning G."/>
            <person name="Degnan B.M."/>
            <person name="Rokhsar D.S."/>
        </authorList>
    </citation>
    <scope>NUCLEOTIDE SEQUENCE [LARGE SCALE GENOMIC DNA]</scope>
</reference>
<keyword evidence="10" id="KW-1185">Reference proteome</keyword>
<dbReference type="EnsemblMetazoa" id="XM_003384078.3">
    <property type="protein sequence ID" value="XP_003384126.1"/>
    <property type="gene ID" value="LOC100635139"/>
</dbReference>